<keyword evidence="2" id="KW-1185">Reference proteome</keyword>
<evidence type="ECO:0008006" key="3">
    <source>
        <dbReference type="Google" id="ProtNLM"/>
    </source>
</evidence>
<dbReference type="Proteomes" id="UP001209713">
    <property type="component" value="Unassembled WGS sequence"/>
</dbReference>
<accession>A0ABT2YUX6</accession>
<name>A0ABT2YUX6_9GAMM</name>
<dbReference type="EMBL" id="JAOVZB010000005">
    <property type="protein sequence ID" value="MCV2403692.1"/>
    <property type="molecule type" value="Genomic_DNA"/>
</dbReference>
<evidence type="ECO:0000313" key="1">
    <source>
        <dbReference type="EMBL" id="MCV2403692.1"/>
    </source>
</evidence>
<organism evidence="1 2">
    <name type="scientific">Marinomonas sargassi</name>
    <dbReference type="NCBI Taxonomy" id="2984494"/>
    <lineage>
        <taxon>Bacteria</taxon>
        <taxon>Pseudomonadati</taxon>
        <taxon>Pseudomonadota</taxon>
        <taxon>Gammaproteobacteria</taxon>
        <taxon>Oceanospirillales</taxon>
        <taxon>Oceanospirillaceae</taxon>
        <taxon>Marinomonas</taxon>
    </lineage>
</organism>
<comment type="caution">
    <text evidence="1">The sequence shown here is derived from an EMBL/GenBank/DDBJ whole genome shotgun (WGS) entry which is preliminary data.</text>
</comment>
<gene>
    <name evidence="1" type="ORF">OFY17_12495</name>
</gene>
<evidence type="ECO:0000313" key="2">
    <source>
        <dbReference type="Proteomes" id="UP001209713"/>
    </source>
</evidence>
<sequence>MTFAERADQLCDKLRDIEHNAADGDQLFYCAYLLGLLGLHSSVEGDGAEFDNAFTGTLQETLDAESVTEDDQQKILTLWKSVCEEV</sequence>
<protein>
    <recommendedName>
        <fullName evidence="3">YfcL protein</fullName>
    </recommendedName>
</protein>
<dbReference type="RefSeq" id="WP_263531068.1">
    <property type="nucleotide sequence ID" value="NZ_JAOVZB010000005.1"/>
</dbReference>
<proteinExistence type="predicted"/>
<reference evidence="1 2" key="1">
    <citation type="submission" date="2022-10" db="EMBL/GenBank/DDBJ databases">
        <title>Marinomonas transparenta sp. nov. and Marinomonas sargassi sp. nov., isolated from marine alga (Sargassum natans (L.) Gaillon).</title>
        <authorList>
            <person name="Wang Y."/>
        </authorList>
    </citation>
    <scope>NUCLEOTIDE SEQUENCE [LARGE SCALE GENOMIC DNA]</scope>
    <source>
        <strain evidence="1 2">C2222</strain>
    </source>
</reference>